<evidence type="ECO:0000256" key="4">
    <source>
        <dbReference type="ARBA" id="ARBA00023136"/>
    </source>
</evidence>
<name>A0A4Z2GIQ2_9TELE</name>
<dbReference type="AlphaFoldDB" id="A0A4Z2GIQ2"/>
<sequence length="433" mass="49785">MVKVRAVSDELQSRFPDSAVEKASKAALQSLLDQHDVLSQDLERELSSLTLLRQYALSLLHDVEVPSPTTEQDERPSLKEIRAVQDQMESLLTQSRTKRAQTAQELRDREEVEKELSVVKAWIQETRELLLNPTPDIDSLLRELEVVHGEVVTYCQNVEKLAEQQQSKYLDLYTILPSEISMQLAEVSLALGAIEDQVLSKEREIQKTREIKEDFSSRIHDVSEKLKAVSAKFKEKSPDVDHAKEEVKSLAEDLDGCGRTLSEMDAAVQEFGRRNPLLAKQLSDAISKLSEMHHHSTRLADCRNNWLKKAVCYLDEYNEMLDFIVRWSEKAKSLVRANIIWNSSVHLQEQIRMYQAVLRESRELHGDLESMAEKVELLSEVLQVESMSQQVCELSRHTEELQQSIKTRLQSLEDADKVRREKETFHLLLVCDV</sequence>
<keyword evidence="3" id="KW-0677">Repeat</keyword>
<dbReference type="SUPFAM" id="SSF46966">
    <property type="entry name" value="Spectrin repeat"/>
    <property type="match status" value="1"/>
</dbReference>
<dbReference type="EMBL" id="SRLO01000519">
    <property type="protein sequence ID" value="TNN53326.1"/>
    <property type="molecule type" value="Genomic_DNA"/>
</dbReference>
<gene>
    <name evidence="5" type="primary">SYNE1_2</name>
    <name evidence="5" type="ORF">EYF80_036480</name>
</gene>
<keyword evidence="4" id="KW-0472">Membrane</keyword>
<dbReference type="OrthoDB" id="18853at2759"/>
<comment type="subcellular location">
    <subcellularLocation>
        <location evidence="1">Endomembrane system</location>
    </subcellularLocation>
</comment>
<reference evidence="5 6" key="1">
    <citation type="submission" date="2019-03" db="EMBL/GenBank/DDBJ databases">
        <title>First draft genome of Liparis tanakae, snailfish: a comprehensive survey of snailfish specific genes.</title>
        <authorList>
            <person name="Kim W."/>
            <person name="Song I."/>
            <person name="Jeong J.-H."/>
            <person name="Kim D."/>
            <person name="Kim S."/>
            <person name="Ryu S."/>
            <person name="Song J.Y."/>
            <person name="Lee S.K."/>
        </authorList>
    </citation>
    <scope>NUCLEOTIDE SEQUENCE [LARGE SCALE GENOMIC DNA]</scope>
    <source>
        <tissue evidence="5">Muscle</tissue>
    </source>
</reference>
<evidence type="ECO:0000256" key="2">
    <source>
        <dbReference type="ARBA" id="ARBA00022553"/>
    </source>
</evidence>
<keyword evidence="2" id="KW-0597">Phosphoprotein</keyword>
<protein>
    <submittedName>
        <fullName evidence="5">Nesprin-1</fullName>
    </submittedName>
</protein>
<evidence type="ECO:0000256" key="3">
    <source>
        <dbReference type="ARBA" id="ARBA00022737"/>
    </source>
</evidence>
<proteinExistence type="predicted"/>
<dbReference type="PANTHER" id="PTHR14514:SF3">
    <property type="entry name" value="NESPRIN-1"/>
    <property type="match status" value="1"/>
</dbReference>
<accession>A0A4Z2GIQ2</accession>
<dbReference type="Gene3D" id="1.20.58.60">
    <property type="match status" value="2"/>
</dbReference>
<organism evidence="5 6">
    <name type="scientific">Liparis tanakae</name>
    <name type="common">Tanaka's snailfish</name>
    <dbReference type="NCBI Taxonomy" id="230148"/>
    <lineage>
        <taxon>Eukaryota</taxon>
        <taxon>Metazoa</taxon>
        <taxon>Chordata</taxon>
        <taxon>Craniata</taxon>
        <taxon>Vertebrata</taxon>
        <taxon>Euteleostomi</taxon>
        <taxon>Actinopterygii</taxon>
        <taxon>Neopterygii</taxon>
        <taxon>Teleostei</taxon>
        <taxon>Neoteleostei</taxon>
        <taxon>Acanthomorphata</taxon>
        <taxon>Eupercaria</taxon>
        <taxon>Perciformes</taxon>
        <taxon>Cottioidei</taxon>
        <taxon>Cottales</taxon>
        <taxon>Liparidae</taxon>
        <taxon>Liparis</taxon>
    </lineage>
</organism>
<keyword evidence="6" id="KW-1185">Reference proteome</keyword>
<evidence type="ECO:0000313" key="6">
    <source>
        <dbReference type="Proteomes" id="UP000314294"/>
    </source>
</evidence>
<evidence type="ECO:0000313" key="5">
    <source>
        <dbReference type="EMBL" id="TNN53326.1"/>
    </source>
</evidence>
<evidence type="ECO:0000256" key="1">
    <source>
        <dbReference type="ARBA" id="ARBA00004308"/>
    </source>
</evidence>
<dbReference type="PANTHER" id="PTHR14514">
    <property type="entry name" value="PKA ANCHORING PROTEIN"/>
    <property type="match status" value="1"/>
</dbReference>
<dbReference type="Proteomes" id="UP000314294">
    <property type="component" value="Unassembled WGS sequence"/>
</dbReference>
<comment type="caution">
    <text evidence="5">The sequence shown here is derived from an EMBL/GenBank/DDBJ whole genome shotgun (WGS) entry which is preliminary data.</text>
</comment>